<evidence type="ECO:0000313" key="1">
    <source>
        <dbReference type="EMBL" id="KAG8578678.1"/>
    </source>
</evidence>
<dbReference type="AlphaFoldDB" id="A0AAV7C2L4"/>
<proteinExistence type="predicted"/>
<sequence>MVVSQDHKKNGYFLKLFSSTLSMQSIMFHCRQWALRIIFLTDVVTQVADCKRWHDLWCTSNTTYDSSTEVKTLTKRLVLWPYYQPNVRK</sequence>
<protein>
    <submittedName>
        <fullName evidence="1">Uncharacterized protein</fullName>
    </submittedName>
</protein>
<comment type="caution">
    <text evidence="1">The sequence shown here is derived from an EMBL/GenBank/DDBJ whole genome shotgun (WGS) entry which is preliminary data.</text>
</comment>
<reference evidence="1" key="1">
    <citation type="thesis" date="2020" institute="ProQuest LLC" country="789 East Eisenhower Parkway, Ann Arbor, MI, USA">
        <title>Comparative Genomics and Chromosome Evolution.</title>
        <authorList>
            <person name="Mudd A.B."/>
        </authorList>
    </citation>
    <scope>NUCLEOTIDE SEQUENCE</scope>
    <source>
        <strain evidence="1">237g6f4</strain>
        <tissue evidence="1">Blood</tissue>
    </source>
</reference>
<dbReference type="Proteomes" id="UP000824782">
    <property type="component" value="Unassembled WGS sequence"/>
</dbReference>
<name>A0AAV7C2L4_ENGPU</name>
<evidence type="ECO:0000313" key="2">
    <source>
        <dbReference type="Proteomes" id="UP000824782"/>
    </source>
</evidence>
<accession>A0AAV7C2L4</accession>
<organism evidence="1 2">
    <name type="scientific">Engystomops pustulosus</name>
    <name type="common">Tungara frog</name>
    <name type="synonym">Physalaemus pustulosus</name>
    <dbReference type="NCBI Taxonomy" id="76066"/>
    <lineage>
        <taxon>Eukaryota</taxon>
        <taxon>Metazoa</taxon>
        <taxon>Chordata</taxon>
        <taxon>Craniata</taxon>
        <taxon>Vertebrata</taxon>
        <taxon>Euteleostomi</taxon>
        <taxon>Amphibia</taxon>
        <taxon>Batrachia</taxon>
        <taxon>Anura</taxon>
        <taxon>Neobatrachia</taxon>
        <taxon>Hyloidea</taxon>
        <taxon>Leptodactylidae</taxon>
        <taxon>Leiuperinae</taxon>
        <taxon>Engystomops</taxon>
    </lineage>
</organism>
<keyword evidence="2" id="KW-1185">Reference proteome</keyword>
<dbReference type="EMBL" id="WNYA01000004">
    <property type="protein sequence ID" value="KAG8578678.1"/>
    <property type="molecule type" value="Genomic_DNA"/>
</dbReference>
<gene>
    <name evidence="1" type="ORF">GDO81_010580</name>
</gene>